<comment type="caution">
    <text evidence="4">The sequence shown here is derived from an EMBL/GenBank/DDBJ whole genome shotgun (WGS) entry which is preliminary data.</text>
</comment>
<keyword evidence="4" id="KW-0378">Hydrolase</keyword>
<dbReference type="PROSITE" id="PS00383">
    <property type="entry name" value="TYR_PHOSPHATASE_1"/>
    <property type="match status" value="1"/>
</dbReference>
<dbReference type="Pfam" id="PF13350">
    <property type="entry name" value="Y_phosphatase3"/>
    <property type="match status" value="1"/>
</dbReference>
<gene>
    <name evidence="4" type="ORF">ACFFN1_13120</name>
</gene>
<dbReference type="EMBL" id="JBHMAU010000075">
    <property type="protein sequence ID" value="MFB9777328.1"/>
    <property type="molecule type" value="Genomic_DNA"/>
</dbReference>
<dbReference type="EC" id="3.1.3.48" evidence="4"/>
<dbReference type="InterPro" id="IPR026893">
    <property type="entry name" value="Tyr/Ser_Pase_IphP-type"/>
</dbReference>
<keyword evidence="5" id="KW-1185">Reference proteome</keyword>
<dbReference type="InterPro" id="IPR000387">
    <property type="entry name" value="Tyr_Pase_dom"/>
</dbReference>
<feature type="compositionally biased region" description="Basic residues" evidence="2">
    <location>
        <begin position="1"/>
        <end position="19"/>
    </location>
</feature>
<evidence type="ECO:0000256" key="1">
    <source>
        <dbReference type="ARBA" id="ARBA00009580"/>
    </source>
</evidence>
<evidence type="ECO:0000313" key="5">
    <source>
        <dbReference type="Proteomes" id="UP001589707"/>
    </source>
</evidence>
<name>A0ABV5X4G8_9MICO</name>
<organism evidence="4 5">
    <name type="scientific">Brevibacterium otitidis</name>
    <dbReference type="NCBI Taxonomy" id="53364"/>
    <lineage>
        <taxon>Bacteria</taxon>
        <taxon>Bacillati</taxon>
        <taxon>Actinomycetota</taxon>
        <taxon>Actinomycetes</taxon>
        <taxon>Micrococcales</taxon>
        <taxon>Brevibacteriaceae</taxon>
        <taxon>Brevibacterium</taxon>
    </lineage>
</organism>
<dbReference type="InterPro" id="IPR016130">
    <property type="entry name" value="Tyr_Pase_AS"/>
</dbReference>
<dbReference type="PANTHER" id="PTHR31126">
    <property type="entry name" value="TYROSINE-PROTEIN PHOSPHATASE"/>
    <property type="match status" value="1"/>
</dbReference>
<reference evidence="4 5" key="1">
    <citation type="submission" date="2024-09" db="EMBL/GenBank/DDBJ databases">
        <authorList>
            <person name="Sun Q."/>
            <person name="Mori K."/>
        </authorList>
    </citation>
    <scope>NUCLEOTIDE SEQUENCE [LARGE SCALE GENOMIC DNA]</scope>
    <source>
        <strain evidence="4 5">JCM 11683</strain>
    </source>
</reference>
<sequence>MTAHRRRSDRRRSDHRRRPGDRFPTVEGALGPRDLGGLPAAGGHTRLGRVFAGGRRELMTARGVEQLAGLGVRSIIDLRTAAEVGRRDSDPAVPEAAWQDFEILACPVEDFDNAAYVVAIDHPFLNHPKQYGLLLEHFPGLLHDALVRLAEAIEAGPVYIHCSAGRDRTGLVSAWMLQLAGVDPKVIGTEYVRSLAVVNEHHKTSGHPVEYFMRPREFAAWAGERHAALLDFLSAHPAAAALEELRISSAHAAALATLRP</sequence>
<protein>
    <submittedName>
        <fullName evidence="4">Tyrosine-protein phosphatase</fullName>
        <ecNumber evidence="4">3.1.3.48</ecNumber>
    </submittedName>
</protein>
<dbReference type="Proteomes" id="UP001589707">
    <property type="component" value="Unassembled WGS sequence"/>
</dbReference>
<comment type="similarity">
    <text evidence="1">Belongs to the protein-tyrosine phosphatase family.</text>
</comment>
<proteinExistence type="inferred from homology"/>
<accession>A0ABV5X4G8</accession>
<dbReference type="GO" id="GO:0004725">
    <property type="term" value="F:protein tyrosine phosphatase activity"/>
    <property type="evidence" value="ECO:0007669"/>
    <property type="project" value="UniProtKB-EC"/>
</dbReference>
<evidence type="ECO:0000313" key="4">
    <source>
        <dbReference type="EMBL" id="MFB9777328.1"/>
    </source>
</evidence>
<dbReference type="Gene3D" id="3.90.190.10">
    <property type="entry name" value="Protein tyrosine phosphatase superfamily"/>
    <property type="match status" value="1"/>
</dbReference>
<evidence type="ECO:0000259" key="3">
    <source>
        <dbReference type="PROSITE" id="PS50056"/>
    </source>
</evidence>
<dbReference type="SUPFAM" id="SSF52799">
    <property type="entry name" value="(Phosphotyrosine protein) phosphatases II"/>
    <property type="match status" value="1"/>
</dbReference>
<dbReference type="PROSITE" id="PS50056">
    <property type="entry name" value="TYR_PHOSPHATASE_2"/>
    <property type="match status" value="1"/>
</dbReference>
<feature type="domain" description="Tyrosine specific protein phosphatases" evidence="3">
    <location>
        <begin position="144"/>
        <end position="174"/>
    </location>
</feature>
<dbReference type="PANTHER" id="PTHR31126:SF1">
    <property type="entry name" value="TYROSINE SPECIFIC PROTEIN PHOSPHATASES DOMAIN-CONTAINING PROTEIN"/>
    <property type="match status" value="1"/>
</dbReference>
<evidence type="ECO:0000256" key="2">
    <source>
        <dbReference type="SAM" id="MobiDB-lite"/>
    </source>
</evidence>
<dbReference type="RefSeq" id="WP_376841254.1">
    <property type="nucleotide sequence ID" value="NZ_JBHMAU010000075.1"/>
</dbReference>
<feature type="region of interest" description="Disordered" evidence="2">
    <location>
        <begin position="1"/>
        <end position="41"/>
    </location>
</feature>
<dbReference type="InterPro" id="IPR029021">
    <property type="entry name" value="Prot-tyrosine_phosphatase-like"/>
</dbReference>